<proteinExistence type="predicted"/>
<accession>A0A2A2HS07</accession>
<reference evidence="2 3" key="1">
    <citation type="journal article" date="2017" name="BMC Genomics">
        <title>Genomic analysis of methanogenic archaea reveals a shift towards energy conservation.</title>
        <authorList>
            <person name="Gilmore S.P."/>
            <person name="Henske J.K."/>
            <person name="Sexton J.A."/>
            <person name="Solomon K.V."/>
            <person name="Seppala S."/>
            <person name="Yoo J.I."/>
            <person name="Huyett L.M."/>
            <person name="Pressman A."/>
            <person name="Cogan J.Z."/>
            <person name="Kivenson V."/>
            <person name="Peng X."/>
            <person name="Tan Y."/>
            <person name="Valentine D.L."/>
            <person name="O'Malley M.A."/>
        </authorList>
    </citation>
    <scope>NUCLEOTIDE SEQUENCE [LARGE SCALE GENOMIC DNA]</scope>
    <source>
        <strain evidence="2 3">MC-15</strain>
    </source>
</reference>
<evidence type="ECO:0008006" key="4">
    <source>
        <dbReference type="Google" id="ProtNLM"/>
    </source>
</evidence>
<organism evidence="2 3">
    <name type="scientific">Methanosarcina spelaei</name>
    <dbReference type="NCBI Taxonomy" id="1036679"/>
    <lineage>
        <taxon>Archaea</taxon>
        <taxon>Methanobacteriati</taxon>
        <taxon>Methanobacteriota</taxon>
        <taxon>Stenosarchaea group</taxon>
        <taxon>Methanomicrobia</taxon>
        <taxon>Methanosarcinales</taxon>
        <taxon>Methanosarcinaceae</taxon>
        <taxon>Methanosarcina</taxon>
    </lineage>
</organism>
<feature type="transmembrane region" description="Helical" evidence="1">
    <location>
        <begin position="6"/>
        <end position="27"/>
    </location>
</feature>
<evidence type="ECO:0000313" key="2">
    <source>
        <dbReference type="EMBL" id="PAV12105.1"/>
    </source>
</evidence>
<evidence type="ECO:0000256" key="1">
    <source>
        <dbReference type="SAM" id="Phobius"/>
    </source>
</evidence>
<dbReference type="AlphaFoldDB" id="A0A2A2HS07"/>
<keyword evidence="1" id="KW-0472">Membrane</keyword>
<keyword evidence="1" id="KW-1133">Transmembrane helix</keyword>
<name>A0A2A2HS07_9EURY</name>
<dbReference type="Proteomes" id="UP000218164">
    <property type="component" value="Unassembled WGS sequence"/>
</dbReference>
<dbReference type="EMBL" id="LMVP01000335">
    <property type="protein sequence ID" value="PAV12105.1"/>
    <property type="molecule type" value="Genomic_DNA"/>
</dbReference>
<gene>
    <name evidence="2" type="ORF">ASJ81_07400</name>
</gene>
<protein>
    <recommendedName>
        <fullName evidence="4">Transmembrane protein</fullName>
    </recommendedName>
</protein>
<sequence length="85" mass="10594">MSFLIFFYNGVKYQIVICILFSLVWNYKLYHGNADKKMQIYEIQIYEMQIYEIQIYEMQICEIQIYKMQIYEMETYNNNISKRVK</sequence>
<keyword evidence="1" id="KW-0812">Transmembrane</keyword>
<evidence type="ECO:0000313" key="3">
    <source>
        <dbReference type="Proteomes" id="UP000218164"/>
    </source>
</evidence>
<comment type="caution">
    <text evidence="2">The sequence shown here is derived from an EMBL/GenBank/DDBJ whole genome shotgun (WGS) entry which is preliminary data.</text>
</comment>
<keyword evidence="3" id="KW-1185">Reference proteome</keyword>